<dbReference type="AlphaFoldDB" id="A0A1F4U6W1"/>
<keyword evidence="8 12" id="KW-0808">Transferase</keyword>
<dbReference type="SUPFAM" id="SSF88697">
    <property type="entry name" value="PUA domain-like"/>
    <property type="match status" value="1"/>
</dbReference>
<dbReference type="InterPro" id="IPR029026">
    <property type="entry name" value="tRNA_m1G_MTases_N"/>
</dbReference>
<dbReference type="EMBL" id="MEUJ01000003">
    <property type="protein sequence ID" value="OGC40607.1"/>
    <property type="molecule type" value="Genomic_DNA"/>
</dbReference>
<evidence type="ECO:0000256" key="9">
    <source>
        <dbReference type="ARBA" id="ARBA00022691"/>
    </source>
</evidence>
<gene>
    <name evidence="15" type="ORF">A2438_06300</name>
</gene>
<comment type="subcellular location">
    <subcellularLocation>
        <location evidence="1 12">Cytoplasm</location>
    </subcellularLocation>
</comment>
<comment type="function">
    <text evidence="10 12">Specifically methylates the N3 position of the uracil ring of uridine 1498 (m3U1498) in 16S rRNA. Acts on the fully assembled 30S ribosomal subunit.</text>
</comment>
<dbReference type="GO" id="GO:0070042">
    <property type="term" value="F:rRNA (uridine-N3-)-methyltransferase activity"/>
    <property type="evidence" value="ECO:0007669"/>
    <property type="project" value="TreeGrafter"/>
</dbReference>
<evidence type="ECO:0000313" key="16">
    <source>
        <dbReference type="Proteomes" id="UP000179242"/>
    </source>
</evidence>
<comment type="caution">
    <text evidence="15">The sequence shown here is derived from an EMBL/GenBank/DDBJ whole genome shotgun (WGS) entry which is preliminary data.</text>
</comment>
<comment type="catalytic activity">
    <reaction evidence="11 12">
        <text>uridine(1498) in 16S rRNA + S-adenosyl-L-methionine = N(3)-methyluridine(1498) in 16S rRNA + S-adenosyl-L-homocysteine + H(+)</text>
        <dbReference type="Rhea" id="RHEA:42920"/>
        <dbReference type="Rhea" id="RHEA-COMP:10283"/>
        <dbReference type="Rhea" id="RHEA-COMP:10284"/>
        <dbReference type="ChEBI" id="CHEBI:15378"/>
        <dbReference type="ChEBI" id="CHEBI:57856"/>
        <dbReference type="ChEBI" id="CHEBI:59789"/>
        <dbReference type="ChEBI" id="CHEBI:65315"/>
        <dbReference type="ChEBI" id="CHEBI:74502"/>
        <dbReference type="EC" id="2.1.1.193"/>
    </reaction>
</comment>
<sequence>MQRFFIAPSQINNNIAEITGSDARQIQKVLRSKIGDKLIVCDGTEKAYDAEISAINKGTVSLKILRELNEETESTAKITLAQCLPKGSKMDFIIQKSVELGVFDIIPIISERSIPKISDKSEKKQERWQKIAKEAAEQSGRLIIPQVHPIQSFDDLLKSSNKYDLKMIPWELEKENRLRAKLQMVGTGRDLSLLIIVGPEGGFSQNEIKSAKSAGFIPITLGKRILRTETAPIAILSNIFYELDS</sequence>
<dbReference type="PANTHER" id="PTHR30027:SF3">
    <property type="entry name" value="16S RRNA (URACIL(1498)-N(3))-METHYLTRANSFERASE"/>
    <property type="match status" value="1"/>
</dbReference>
<evidence type="ECO:0000256" key="12">
    <source>
        <dbReference type="PIRNR" id="PIRNR015601"/>
    </source>
</evidence>
<dbReference type="GO" id="GO:0005737">
    <property type="term" value="C:cytoplasm"/>
    <property type="evidence" value="ECO:0007669"/>
    <property type="project" value="UniProtKB-SubCell"/>
</dbReference>
<dbReference type="Gene3D" id="3.40.1280.10">
    <property type="match status" value="1"/>
</dbReference>
<dbReference type="NCBIfam" id="NF008692">
    <property type="entry name" value="PRK11713.1-5"/>
    <property type="match status" value="1"/>
</dbReference>
<evidence type="ECO:0000259" key="13">
    <source>
        <dbReference type="Pfam" id="PF04452"/>
    </source>
</evidence>
<dbReference type="Gene3D" id="2.40.240.20">
    <property type="entry name" value="Hypothetical PUA domain-like, domain 1"/>
    <property type="match status" value="1"/>
</dbReference>
<dbReference type="NCBIfam" id="TIGR00046">
    <property type="entry name" value="RsmE family RNA methyltransferase"/>
    <property type="match status" value="1"/>
</dbReference>
<organism evidence="15 16">
    <name type="scientific">candidate division WOR-1 bacterium RIFOXYC2_FULL_46_14</name>
    <dbReference type="NCBI Taxonomy" id="1802587"/>
    <lineage>
        <taxon>Bacteria</taxon>
        <taxon>Bacillati</taxon>
        <taxon>Saganbacteria</taxon>
    </lineage>
</organism>
<evidence type="ECO:0000256" key="10">
    <source>
        <dbReference type="ARBA" id="ARBA00025699"/>
    </source>
</evidence>
<dbReference type="EC" id="2.1.1.193" evidence="3 12"/>
<evidence type="ECO:0000256" key="8">
    <source>
        <dbReference type="ARBA" id="ARBA00022679"/>
    </source>
</evidence>
<proteinExistence type="inferred from homology"/>
<feature type="domain" description="Ribosomal RNA small subunit methyltransferase E PUA-like" evidence="14">
    <location>
        <begin position="18"/>
        <end position="65"/>
    </location>
</feature>
<dbReference type="CDD" id="cd18084">
    <property type="entry name" value="RsmE-like"/>
    <property type="match status" value="1"/>
</dbReference>
<dbReference type="Pfam" id="PF20260">
    <property type="entry name" value="PUA_4"/>
    <property type="match status" value="1"/>
</dbReference>
<dbReference type="InterPro" id="IPR046887">
    <property type="entry name" value="RsmE_PUA-like"/>
</dbReference>
<feature type="domain" description="Ribosomal RNA small subunit methyltransferase E methyltransferase" evidence="13">
    <location>
        <begin position="73"/>
        <end position="238"/>
    </location>
</feature>
<evidence type="ECO:0000256" key="4">
    <source>
        <dbReference type="ARBA" id="ARBA00013673"/>
    </source>
</evidence>
<reference evidence="15 16" key="1">
    <citation type="journal article" date="2016" name="Nat. Commun.">
        <title>Thousands of microbial genomes shed light on interconnected biogeochemical processes in an aquifer system.</title>
        <authorList>
            <person name="Anantharaman K."/>
            <person name="Brown C.T."/>
            <person name="Hug L.A."/>
            <person name="Sharon I."/>
            <person name="Castelle C.J."/>
            <person name="Probst A.J."/>
            <person name="Thomas B.C."/>
            <person name="Singh A."/>
            <person name="Wilkins M.J."/>
            <person name="Karaoz U."/>
            <person name="Brodie E.L."/>
            <person name="Williams K.H."/>
            <person name="Hubbard S.S."/>
            <person name="Banfield J.F."/>
        </authorList>
    </citation>
    <scope>NUCLEOTIDE SEQUENCE [LARGE SCALE GENOMIC DNA]</scope>
</reference>
<evidence type="ECO:0000256" key="11">
    <source>
        <dbReference type="ARBA" id="ARBA00047944"/>
    </source>
</evidence>
<dbReference type="GO" id="GO:0070475">
    <property type="term" value="P:rRNA base methylation"/>
    <property type="evidence" value="ECO:0007669"/>
    <property type="project" value="TreeGrafter"/>
</dbReference>
<dbReference type="InterPro" id="IPR006700">
    <property type="entry name" value="RsmE"/>
</dbReference>
<keyword evidence="9 12" id="KW-0949">S-adenosyl-L-methionine</keyword>
<dbReference type="Pfam" id="PF04452">
    <property type="entry name" value="Methyltrans_RNA"/>
    <property type="match status" value="1"/>
</dbReference>
<evidence type="ECO:0000313" key="15">
    <source>
        <dbReference type="EMBL" id="OGC40607.1"/>
    </source>
</evidence>
<dbReference type="InterPro" id="IPR015947">
    <property type="entry name" value="PUA-like_sf"/>
</dbReference>
<dbReference type="InterPro" id="IPR046886">
    <property type="entry name" value="RsmE_MTase_dom"/>
</dbReference>
<keyword evidence="5 12" id="KW-0963">Cytoplasm</keyword>
<protein>
    <recommendedName>
        <fullName evidence="4 12">Ribosomal RNA small subunit methyltransferase E</fullName>
        <ecNumber evidence="3 12">2.1.1.193</ecNumber>
    </recommendedName>
</protein>
<dbReference type="Proteomes" id="UP000179242">
    <property type="component" value="Unassembled WGS sequence"/>
</dbReference>
<evidence type="ECO:0000256" key="3">
    <source>
        <dbReference type="ARBA" id="ARBA00012328"/>
    </source>
</evidence>
<evidence type="ECO:0000256" key="2">
    <source>
        <dbReference type="ARBA" id="ARBA00005528"/>
    </source>
</evidence>
<dbReference type="PANTHER" id="PTHR30027">
    <property type="entry name" value="RIBOSOMAL RNA SMALL SUBUNIT METHYLTRANSFERASE E"/>
    <property type="match status" value="1"/>
</dbReference>
<keyword evidence="7 12" id="KW-0489">Methyltransferase</keyword>
<comment type="similarity">
    <text evidence="2 12">Belongs to the RNA methyltransferase RsmE family.</text>
</comment>
<keyword evidence="6 12" id="KW-0698">rRNA processing</keyword>
<dbReference type="SUPFAM" id="SSF75217">
    <property type="entry name" value="alpha/beta knot"/>
    <property type="match status" value="1"/>
</dbReference>
<name>A0A1F4U6W1_UNCSA</name>
<evidence type="ECO:0000256" key="7">
    <source>
        <dbReference type="ARBA" id="ARBA00022603"/>
    </source>
</evidence>
<dbReference type="PIRSF" id="PIRSF015601">
    <property type="entry name" value="MTase_slr0722"/>
    <property type="match status" value="1"/>
</dbReference>
<dbReference type="InterPro" id="IPR029028">
    <property type="entry name" value="Alpha/beta_knot_MTases"/>
</dbReference>
<accession>A0A1F4U6W1</accession>
<evidence type="ECO:0000256" key="6">
    <source>
        <dbReference type="ARBA" id="ARBA00022552"/>
    </source>
</evidence>
<evidence type="ECO:0000259" key="14">
    <source>
        <dbReference type="Pfam" id="PF20260"/>
    </source>
</evidence>
<evidence type="ECO:0000256" key="5">
    <source>
        <dbReference type="ARBA" id="ARBA00022490"/>
    </source>
</evidence>
<evidence type="ECO:0000256" key="1">
    <source>
        <dbReference type="ARBA" id="ARBA00004496"/>
    </source>
</evidence>